<sequence>MLSFNRGFLLLRDLTGKLFINHFERSDFGQVYKNDRRKIIANLGCRENGFTDKLMLKTLVKTNDLKYLRLKTYVTNNFSQTLIYLSASFQ</sequence>
<dbReference type="Proteomes" id="UP000183832">
    <property type="component" value="Unassembled WGS sequence"/>
</dbReference>
<accession>A0A1J1IBA5</accession>
<organism evidence="1 2">
    <name type="scientific">Clunio marinus</name>
    <dbReference type="NCBI Taxonomy" id="568069"/>
    <lineage>
        <taxon>Eukaryota</taxon>
        <taxon>Metazoa</taxon>
        <taxon>Ecdysozoa</taxon>
        <taxon>Arthropoda</taxon>
        <taxon>Hexapoda</taxon>
        <taxon>Insecta</taxon>
        <taxon>Pterygota</taxon>
        <taxon>Neoptera</taxon>
        <taxon>Endopterygota</taxon>
        <taxon>Diptera</taxon>
        <taxon>Nematocera</taxon>
        <taxon>Chironomoidea</taxon>
        <taxon>Chironomidae</taxon>
        <taxon>Clunio</taxon>
    </lineage>
</organism>
<dbReference type="AlphaFoldDB" id="A0A1J1IBA5"/>
<reference evidence="1 2" key="1">
    <citation type="submission" date="2015-04" db="EMBL/GenBank/DDBJ databases">
        <authorList>
            <person name="Syromyatnikov M.Y."/>
            <person name="Popov V.N."/>
        </authorList>
    </citation>
    <scope>NUCLEOTIDE SEQUENCE [LARGE SCALE GENOMIC DNA]</scope>
</reference>
<evidence type="ECO:0000313" key="1">
    <source>
        <dbReference type="EMBL" id="CRK97565.1"/>
    </source>
</evidence>
<evidence type="ECO:0000313" key="2">
    <source>
        <dbReference type="Proteomes" id="UP000183832"/>
    </source>
</evidence>
<protein>
    <submittedName>
        <fullName evidence="1">CLUMA_CG010951, isoform A</fullName>
    </submittedName>
</protein>
<name>A0A1J1IBA5_9DIPT</name>
<dbReference type="EMBL" id="CVRI01000047">
    <property type="protein sequence ID" value="CRK97565.1"/>
    <property type="molecule type" value="Genomic_DNA"/>
</dbReference>
<keyword evidence="2" id="KW-1185">Reference proteome</keyword>
<proteinExistence type="predicted"/>
<gene>
    <name evidence="1" type="ORF">CLUMA_CG010951</name>
</gene>